<dbReference type="InterPro" id="IPR032260">
    <property type="entry name" value="DUF5060"/>
</dbReference>
<dbReference type="Pfam" id="PF12904">
    <property type="entry name" value="Collagen_bind_2"/>
    <property type="match status" value="1"/>
</dbReference>
<dbReference type="EMBL" id="VIKU02000001">
    <property type="protein sequence ID" value="NHF58453.1"/>
    <property type="molecule type" value="Genomic_DNA"/>
</dbReference>
<accession>A0A967AT28</accession>
<dbReference type="Pfam" id="PF16586">
    <property type="entry name" value="DUF5060"/>
    <property type="match status" value="1"/>
</dbReference>
<protein>
    <submittedName>
        <fullName evidence="3">DUF5060 domain-containing protein</fullName>
    </submittedName>
</protein>
<name>A0A967AT28_9FLAO</name>
<feature type="domain" description="Putative collagen-binding" evidence="1">
    <location>
        <begin position="526"/>
        <end position="602"/>
    </location>
</feature>
<evidence type="ECO:0000259" key="1">
    <source>
        <dbReference type="Pfam" id="PF12904"/>
    </source>
</evidence>
<feature type="domain" description="DUF5060" evidence="2">
    <location>
        <begin position="28"/>
        <end position="106"/>
    </location>
</feature>
<reference evidence="3" key="2">
    <citation type="submission" date="2020-03" db="EMBL/GenBank/DDBJ databases">
        <title>Flavobacteriaceae bacterium strain TP-CH-4, a member of the family Flavobacteriaceae isolated from a deep-sea seamount.</title>
        <authorList>
            <person name="Zhang D.-C."/>
        </authorList>
    </citation>
    <scope>NUCLEOTIDE SEQUENCE</scope>
    <source>
        <strain evidence="3">TP-CH-4</strain>
    </source>
</reference>
<sequence length="608" mass="69082">MFTYYLIVALFFGACAEEQKEISLPEHHQWHTVTLDFEGPETSEKAAENPFLNYRLQVEFKHADTNYTIQGFYAADGNAAETSADSGNIWRVRFTPDRLGEWSYHAVLQQGDSIALKEDSETGNTIDITDADGAFLVVPSDKQAPDFRSKGRLRVSNGYFRFGDTGDYWIKGGADSPENLLAYEDFDGTYRMQTSNSEGEASTNDTIHSYTPHLNDWQEGDPTWQNGKGKGLIGALNYLASKGMNAVYFLAMNIEGDGKDVWPYAAPDNFTRFDVSKLEQWEMVFQHMQSKGMLLHMVLQETENETMLDEGDTGPLRQLYLRELMARFGHHLALQFNLGEENGPADFTPIAQNDVQRKAMIRFLTKIDPYDHPLLLHTHSHEPARTDVLDSIVGFKDLDGLSLQVDKREGAAAVVETWKEKSREAGHGWLISMDEIGMWHTGAVPDAIDPEHDSLRRYVLWGTLLSGAAGVEWYYGARNRYNDLNTEDWRTTDRLWELTHYAMRFFEDHLPYWEMQPEHTLVNSKEAYCFRKAGEVYAVYLPDYEEYSIDLSSVEGTFTVQWFDPLNGGDLQQGSLTTLTGGSVQNLGLPPKADKKDWVVLLRVAKEK</sequence>
<keyword evidence="4" id="KW-1185">Reference proteome</keyword>
<organism evidence="3 4">
    <name type="scientific">Pelagihabitans pacificus</name>
    <dbReference type="NCBI Taxonomy" id="2696054"/>
    <lineage>
        <taxon>Bacteria</taxon>
        <taxon>Pseudomonadati</taxon>
        <taxon>Bacteroidota</taxon>
        <taxon>Flavobacteriia</taxon>
        <taxon>Flavobacteriales</taxon>
        <taxon>Flavobacteriaceae</taxon>
        <taxon>Pelagihabitans</taxon>
    </lineage>
</organism>
<dbReference type="Gene3D" id="2.60.40.10">
    <property type="entry name" value="Immunoglobulins"/>
    <property type="match status" value="1"/>
</dbReference>
<evidence type="ECO:0000259" key="2">
    <source>
        <dbReference type="Pfam" id="PF16586"/>
    </source>
</evidence>
<reference evidence="3" key="1">
    <citation type="submission" date="2019-07" db="EMBL/GenBank/DDBJ databases">
        <authorList>
            <person name="De-Chao Zhang Q."/>
        </authorList>
    </citation>
    <scope>NUCLEOTIDE SEQUENCE</scope>
    <source>
        <strain evidence="3">TP-CH-4</strain>
    </source>
</reference>
<comment type="caution">
    <text evidence="3">The sequence shown here is derived from an EMBL/GenBank/DDBJ whole genome shotgun (WGS) entry which is preliminary data.</text>
</comment>
<dbReference type="InterPro" id="IPR013783">
    <property type="entry name" value="Ig-like_fold"/>
</dbReference>
<dbReference type="AlphaFoldDB" id="A0A967AT28"/>
<dbReference type="Gene3D" id="3.20.20.80">
    <property type="entry name" value="Glycosidases"/>
    <property type="match status" value="1"/>
</dbReference>
<evidence type="ECO:0000313" key="4">
    <source>
        <dbReference type="Proteomes" id="UP000707206"/>
    </source>
</evidence>
<proteinExistence type="predicted"/>
<gene>
    <name evidence="3" type="ORF">FK220_003830</name>
</gene>
<dbReference type="InterPro" id="IPR024749">
    <property type="entry name" value="Collagen-bd_put"/>
</dbReference>
<dbReference type="Proteomes" id="UP000707206">
    <property type="component" value="Unassembled WGS sequence"/>
</dbReference>
<evidence type="ECO:0000313" key="3">
    <source>
        <dbReference type="EMBL" id="NHF58453.1"/>
    </source>
</evidence>